<protein>
    <submittedName>
        <fullName evidence="2">Uncharacterized protein</fullName>
    </submittedName>
</protein>
<reference evidence="2 3" key="1">
    <citation type="journal article" date="2017" name="PLoS Biol.">
        <title>The sea cucumber genome provides insights into morphological evolution and visceral regeneration.</title>
        <authorList>
            <person name="Zhang X."/>
            <person name="Sun L."/>
            <person name="Yuan J."/>
            <person name="Sun Y."/>
            <person name="Gao Y."/>
            <person name="Zhang L."/>
            <person name="Li S."/>
            <person name="Dai H."/>
            <person name="Hamel J.F."/>
            <person name="Liu C."/>
            <person name="Yu Y."/>
            <person name="Liu S."/>
            <person name="Lin W."/>
            <person name="Guo K."/>
            <person name="Jin S."/>
            <person name="Xu P."/>
            <person name="Storey K.B."/>
            <person name="Huan P."/>
            <person name="Zhang T."/>
            <person name="Zhou Y."/>
            <person name="Zhang J."/>
            <person name="Lin C."/>
            <person name="Li X."/>
            <person name="Xing L."/>
            <person name="Huo D."/>
            <person name="Sun M."/>
            <person name="Wang L."/>
            <person name="Mercier A."/>
            <person name="Li F."/>
            <person name="Yang H."/>
            <person name="Xiang J."/>
        </authorList>
    </citation>
    <scope>NUCLEOTIDE SEQUENCE [LARGE SCALE GENOMIC DNA]</scope>
    <source>
        <strain evidence="2">Shaxun</strain>
        <tissue evidence="2">Muscle</tissue>
    </source>
</reference>
<sequence length="372" mass="42350">MDGARAGTSLTRSEDDEKPRKRKHRDAGAVLARKRFENIVKRSAYLRKWTGIINNAEKNKLINCEKQMLKTQKINELKISRYKEQLKQELYEMAAAKKALKLHSVLEEDDRAEQRRKVERYAARGRYQYAIRNETKVQKETMESFNERKDTAKKLLAPARRQSMVALTNGELMGSADPENYLKVGRKLSKIDIRDDLYYSSSDEEDTELVGEVKMSSLLTQQNFDTEGRRRRQKSSKSVGTSPGINLTKLRHELGPELRKQLDAIFIDDPDYQMSPLMRVGTASADSTGQIPTSDDTATSSTIRIDADEGEMEDETDLNVIQEDKEKTPRLKLPPLKADRNILSSIVSRPNVAKPMLSTVAESETIQSSTYN</sequence>
<evidence type="ECO:0000313" key="2">
    <source>
        <dbReference type="EMBL" id="PIK60105.1"/>
    </source>
</evidence>
<evidence type="ECO:0000313" key="3">
    <source>
        <dbReference type="Proteomes" id="UP000230750"/>
    </source>
</evidence>
<feature type="region of interest" description="Disordered" evidence="1">
    <location>
        <begin position="1"/>
        <end position="27"/>
    </location>
</feature>
<accession>A0A2G8LIQ0</accession>
<keyword evidence="3" id="KW-1185">Reference proteome</keyword>
<feature type="region of interest" description="Disordered" evidence="1">
    <location>
        <begin position="220"/>
        <end position="248"/>
    </location>
</feature>
<organism evidence="2 3">
    <name type="scientific">Stichopus japonicus</name>
    <name type="common">Sea cucumber</name>
    <dbReference type="NCBI Taxonomy" id="307972"/>
    <lineage>
        <taxon>Eukaryota</taxon>
        <taxon>Metazoa</taxon>
        <taxon>Echinodermata</taxon>
        <taxon>Eleutherozoa</taxon>
        <taxon>Echinozoa</taxon>
        <taxon>Holothuroidea</taxon>
        <taxon>Aspidochirotacea</taxon>
        <taxon>Aspidochirotida</taxon>
        <taxon>Stichopodidae</taxon>
        <taxon>Apostichopus</taxon>
    </lineage>
</organism>
<name>A0A2G8LIQ0_STIJA</name>
<dbReference type="Proteomes" id="UP000230750">
    <property type="component" value="Unassembled WGS sequence"/>
</dbReference>
<comment type="caution">
    <text evidence="2">The sequence shown here is derived from an EMBL/GenBank/DDBJ whole genome shotgun (WGS) entry which is preliminary data.</text>
</comment>
<gene>
    <name evidence="2" type="ORF">BSL78_03010</name>
</gene>
<dbReference type="AlphaFoldDB" id="A0A2G8LIQ0"/>
<feature type="compositionally biased region" description="Polar residues" evidence="1">
    <location>
        <begin position="236"/>
        <end position="245"/>
    </location>
</feature>
<dbReference type="OrthoDB" id="10035172at2759"/>
<dbReference type="EMBL" id="MRZV01000066">
    <property type="protein sequence ID" value="PIK60105.1"/>
    <property type="molecule type" value="Genomic_DNA"/>
</dbReference>
<proteinExistence type="predicted"/>
<evidence type="ECO:0000256" key="1">
    <source>
        <dbReference type="SAM" id="MobiDB-lite"/>
    </source>
</evidence>